<dbReference type="EMBL" id="BMAT01002474">
    <property type="protein sequence ID" value="GFS07583.1"/>
    <property type="molecule type" value="Genomic_DNA"/>
</dbReference>
<keyword evidence="2" id="KW-0472">Membrane</keyword>
<evidence type="ECO:0000256" key="1">
    <source>
        <dbReference type="SAM" id="MobiDB-lite"/>
    </source>
</evidence>
<dbReference type="AlphaFoldDB" id="A0AAV4ICZ5"/>
<evidence type="ECO:0000313" key="4">
    <source>
        <dbReference type="Proteomes" id="UP000762676"/>
    </source>
</evidence>
<organism evidence="3 4">
    <name type="scientific">Elysia marginata</name>
    <dbReference type="NCBI Taxonomy" id="1093978"/>
    <lineage>
        <taxon>Eukaryota</taxon>
        <taxon>Metazoa</taxon>
        <taxon>Spiralia</taxon>
        <taxon>Lophotrochozoa</taxon>
        <taxon>Mollusca</taxon>
        <taxon>Gastropoda</taxon>
        <taxon>Heterobranchia</taxon>
        <taxon>Euthyneura</taxon>
        <taxon>Panpulmonata</taxon>
        <taxon>Sacoglossa</taxon>
        <taxon>Placobranchoidea</taxon>
        <taxon>Plakobranchidae</taxon>
        <taxon>Elysia</taxon>
    </lineage>
</organism>
<sequence>MMKSHQSLQKSIMEGKINGKRQRGRKRKSWLGNIEETTTRRINECCEVALNREEWRRTIASNLWQETEQRMIHRQDNIFQSSLKRLTVCAATLLVYLFLKAAAEEHFVEFCAGSRMLLVFDYTLITDKAQRTGVKGVRIFKPFTDQVICKGNIMEKQGGRDWMVDCGYNGGKADNFSLTVTILSAEHKKHAGKYVLLTSLPSTDSGGRITVNVNITDDCFFYDLKQAIFGDGIDMESEYELPAPRNPWPTPLELMITIVVPTGILMLSSVGVALFIWCLPKRCLKCVMGQYAKSSAGGSSSSDSDESRSVNVEVYGGGSKVLAVVDDSYMQDIYQSPTGSVSFIPHTLRINQGP</sequence>
<feature type="region of interest" description="Disordered" evidence="1">
    <location>
        <begin position="1"/>
        <end position="29"/>
    </location>
</feature>
<keyword evidence="2" id="KW-0812">Transmembrane</keyword>
<keyword evidence="2" id="KW-1133">Transmembrane helix</keyword>
<feature type="transmembrane region" description="Helical" evidence="2">
    <location>
        <begin position="254"/>
        <end position="277"/>
    </location>
</feature>
<dbReference type="Proteomes" id="UP000762676">
    <property type="component" value="Unassembled WGS sequence"/>
</dbReference>
<feature type="compositionally biased region" description="Basic residues" evidence="1">
    <location>
        <begin position="18"/>
        <end position="29"/>
    </location>
</feature>
<accession>A0AAV4ICZ5</accession>
<protein>
    <submittedName>
        <fullName evidence="3">Uncharacterized protein</fullName>
    </submittedName>
</protein>
<comment type="caution">
    <text evidence="3">The sequence shown here is derived from an EMBL/GenBank/DDBJ whole genome shotgun (WGS) entry which is preliminary data.</text>
</comment>
<evidence type="ECO:0000256" key="2">
    <source>
        <dbReference type="SAM" id="Phobius"/>
    </source>
</evidence>
<gene>
    <name evidence="3" type="ORF">ElyMa_001253000</name>
</gene>
<proteinExistence type="predicted"/>
<feature type="compositionally biased region" description="Polar residues" evidence="1">
    <location>
        <begin position="1"/>
        <end position="10"/>
    </location>
</feature>
<keyword evidence="4" id="KW-1185">Reference proteome</keyword>
<name>A0AAV4ICZ5_9GAST</name>
<reference evidence="3 4" key="1">
    <citation type="journal article" date="2021" name="Elife">
        <title>Chloroplast acquisition without the gene transfer in kleptoplastic sea slugs, Plakobranchus ocellatus.</title>
        <authorList>
            <person name="Maeda T."/>
            <person name="Takahashi S."/>
            <person name="Yoshida T."/>
            <person name="Shimamura S."/>
            <person name="Takaki Y."/>
            <person name="Nagai Y."/>
            <person name="Toyoda A."/>
            <person name="Suzuki Y."/>
            <person name="Arimoto A."/>
            <person name="Ishii H."/>
            <person name="Satoh N."/>
            <person name="Nishiyama T."/>
            <person name="Hasebe M."/>
            <person name="Maruyama T."/>
            <person name="Minagawa J."/>
            <person name="Obokata J."/>
            <person name="Shigenobu S."/>
        </authorList>
    </citation>
    <scope>NUCLEOTIDE SEQUENCE [LARGE SCALE GENOMIC DNA]</scope>
</reference>
<evidence type="ECO:0000313" key="3">
    <source>
        <dbReference type="EMBL" id="GFS07583.1"/>
    </source>
</evidence>